<organism evidence="2 3">
    <name type="scientific">Hymenobacter caeli</name>
    <dbReference type="NCBI Taxonomy" id="2735894"/>
    <lineage>
        <taxon>Bacteria</taxon>
        <taxon>Pseudomonadati</taxon>
        <taxon>Bacteroidota</taxon>
        <taxon>Cytophagia</taxon>
        <taxon>Cytophagales</taxon>
        <taxon>Hymenobacteraceae</taxon>
        <taxon>Hymenobacter</taxon>
    </lineage>
</organism>
<comment type="caution">
    <text evidence="2">The sequence shown here is derived from an EMBL/GenBank/DDBJ whole genome shotgun (WGS) entry which is preliminary data.</text>
</comment>
<evidence type="ECO:0000259" key="1">
    <source>
        <dbReference type="Pfam" id="PF13682"/>
    </source>
</evidence>
<dbReference type="RefSeq" id="WP_173809781.1">
    <property type="nucleotide sequence ID" value="NZ_JABSNP010000007.1"/>
</dbReference>
<dbReference type="EMBL" id="JABSNP010000007">
    <property type="protein sequence ID" value="NRT19050.1"/>
    <property type="molecule type" value="Genomic_DNA"/>
</dbReference>
<sequence length="130" mass="14503">MPTPPRAAMSPGEIKQDFESAMTRHFSFKTKLRSFLYGNGYEEGPLRDPDQCSLGHWIAERRARAYAHVPEMRDLDAAHRRIHQAANVLMDHRLAGRAEAAAAGLPAVLAQAEGIVTLLQTIERKLRTEA</sequence>
<accession>A0ABX2FPE3</accession>
<keyword evidence="3" id="KW-1185">Reference proteome</keyword>
<dbReference type="Gene3D" id="1.20.120.30">
    <property type="entry name" value="Aspartate receptor, ligand-binding domain"/>
    <property type="match status" value="1"/>
</dbReference>
<protein>
    <recommendedName>
        <fullName evidence="1">Chemoreceptor zinc-binding domain-containing protein</fullName>
    </recommendedName>
</protein>
<name>A0ABX2FPE3_9BACT</name>
<feature type="domain" description="Chemoreceptor zinc-binding" evidence="1">
    <location>
        <begin position="25"/>
        <end position="87"/>
    </location>
</feature>
<evidence type="ECO:0000313" key="3">
    <source>
        <dbReference type="Proteomes" id="UP000779507"/>
    </source>
</evidence>
<dbReference type="Proteomes" id="UP000779507">
    <property type="component" value="Unassembled WGS sequence"/>
</dbReference>
<dbReference type="InterPro" id="IPR025991">
    <property type="entry name" value="Chemoreceptor_zinc-bind_dom"/>
</dbReference>
<evidence type="ECO:0000313" key="2">
    <source>
        <dbReference type="EMBL" id="NRT19050.1"/>
    </source>
</evidence>
<dbReference type="Pfam" id="PF13682">
    <property type="entry name" value="CZB"/>
    <property type="match status" value="1"/>
</dbReference>
<proteinExistence type="predicted"/>
<gene>
    <name evidence="2" type="ORF">HNP98_001873</name>
</gene>
<reference evidence="2 3" key="1">
    <citation type="submission" date="2020-05" db="EMBL/GenBank/DDBJ databases">
        <title>Genomic Encyclopedia of Type Strains, Phase IV (KMG-V): Genome sequencing to study the core and pangenomes of soil and plant-associated prokaryotes.</title>
        <authorList>
            <person name="Whitman W."/>
        </authorList>
    </citation>
    <scope>NUCLEOTIDE SEQUENCE [LARGE SCALE GENOMIC DNA]</scope>
    <source>
        <strain evidence="2 3">9A</strain>
    </source>
</reference>